<dbReference type="EMBL" id="JABMIG020000467">
    <property type="protein sequence ID" value="KAL3777053.1"/>
    <property type="molecule type" value="Genomic_DNA"/>
</dbReference>
<dbReference type="Proteomes" id="UP001516023">
    <property type="component" value="Unassembled WGS sequence"/>
</dbReference>
<evidence type="ECO:0000313" key="3">
    <source>
        <dbReference type="Proteomes" id="UP001516023"/>
    </source>
</evidence>
<organism evidence="2 3">
    <name type="scientific">Cyclotella cryptica</name>
    <dbReference type="NCBI Taxonomy" id="29204"/>
    <lineage>
        <taxon>Eukaryota</taxon>
        <taxon>Sar</taxon>
        <taxon>Stramenopiles</taxon>
        <taxon>Ochrophyta</taxon>
        <taxon>Bacillariophyta</taxon>
        <taxon>Coscinodiscophyceae</taxon>
        <taxon>Thalassiosirophycidae</taxon>
        <taxon>Stephanodiscales</taxon>
        <taxon>Stephanodiscaceae</taxon>
        <taxon>Cyclotella</taxon>
    </lineage>
</organism>
<proteinExistence type="predicted"/>
<gene>
    <name evidence="2" type="ORF">HJC23_001371</name>
</gene>
<name>A0ABD3NNZ9_9STRA</name>
<reference evidence="2 3" key="1">
    <citation type="journal article" date="2020" name="G3 (Bethesda)">
        <title>Improved Reference Genome for Cyclotella cryptica CCMP332, a Model for Cell Wall Morphogenesis, Salinity Adaptation, and Lipid Production in Diatoms (Bacillariophyta).</title>
        <authorList>
            <person name="Roberts W.R."/>
            <person name="Downey K.M."/>
            <person name="Ruck E.C."/>
            <person name="Traller J.C."/>
            <person name="Alverson A.J."/>
        </authorList>
    </citation>
    <scope>NUCLEOTIDE SEQUENCE [LARGE SCALE GENOMIC DNA]</scope>
    <source>
        <strain evidence="2 3">CCMP332</strain>
    </source>
</reference>
<evidence type="ECO:0000256" key="1">
    <source>
        <dbReference type="SAM" id="MobiDB-lite"/>
    </source>
</evidence>
<comment type="caution">
    <text evidence="2">The sequence shown here is derived from an EMBL/GenBank/DDBJ whole genome shotgun (WGS) entry which is preliminary data.</text>
</comment>
<keyword evidence="3" id="KW-1185">Reference proteome</keyword>
<accession>A0ABD3NNZ9</accession>
<feature type="region of interest" description="Disordered" evidence="1">
    <location>
        <begin position="1"/>
        <end position="29"/>
    </location>
</feature>
<evidence type="ECO:0000313" key="2">
    <source>
        <dbReference type="EMBL" id="KAL3777053.1"/>
    </source>
</evidence>
<protein>
    <submittedName>
        <fullName evidence="2">Uncharacterized protein</fullName>
    </submittedName>
</protein>
<dbReference type="AlphaFoldDB" id="A0ABD3NNZ9"/>
<sequence length="810" mass="91465">MTSSPDDDSSSSSSDSILDASPVITRKDGRAQRAEKLKMDFFDECLDGANARANMKRRIAVVEREQLQIVQDQNRRKDEERGTGETEGVCDRIGDIHITTKCDSINVNAERVDGKENTNNQTNSKEKTSNQVIIESEDSYWARVDQFAQQNSTVKGSSHNRPSTQKNLASAHKRLGDAMDRLEYGSETDDEEGQWKNGRGMTWEQRKGEATAKLTGGQSSLGLRRVFGRRHQRTVEKTKGRGTFDGNSLRFYWFQSRHEALTDLMSVLAKLNEVYEDSQTISEKLLHHEFILPLSRLLKTSKQNIWGMGMCSLFKFLKSNPVISSSGGVEISCGCRPKCTIVTPDLFIQWLWKVSCSSLQLTEVEATCCKLVIRILQEEPVTKRTGRCHRKNVCNSVVALQPFNMFCMGDLAKCLVNDFGLWMGPGSIDTSVDPEIKSGLVHSEESSMLDIYSLRKLLMLWNALLEKDYVLLDDVEGESVVVGEGATRDLVALARTSLDPHFELATQRYTTDGDSPSFIIQQPLSSLVDSAARQIAKKFDQKKVHKWLENSAISIIDSLLTFSAGDGESADSDDEDGHLPLATAISNILSREMFMREDFSYHCALMKLYLTEKGLKVFLRDIDYWDDEINSIMHARCESWGVDDGESNFKRPVLDGVFRALCVSEVAFIWIEKEKEYLLQKLPFFLASVHIAGECVLASTRIFCRTANPFNFQNANAGSFERYTAEEKELFYETLSSIEDLCDSLRAECGRRSVISFPHLRRAKEHLARLSKFIGGVKGKSSKEKRQKRRAQGSLDCFFRSNQDEFNPLE</sequence>